<dbReference type="GeneID" id="28766260"/>
<dbReference type="EMBL" id="KV441551">
    <property type="protein sequence ID" value="OAG07146.1"/>
    <property type="molecule type" value="Genomic_DNA"/>
</dbReference>
<name>A0A177CIK6_9PLEO</name>
<dbReference type="InParanoid" id="A0A177CIK6"/>
<dbReference type="OrthoDB" id="3798541at2759"/>
<evidence type="ECO:0000313" key="1">
    <source>
        <dbReference type="EMBL" id="OAG07146.1"/>
    </source>
</evidence>
<accession>A0A177CIK6</accession>
<organism evidence="1 2">
    <name type="scientific">Paraphaeosphaeria sporulosa</name>
    <dbReference type="NCBI Taxonomy" id="1460663"/>
    <lineage>
        <taxon>Eukaryota</taxon>
        <taxon>Fungi</taxon>
        <taxon>Dikarya</taxon>
        <taxon>Ascomycota</taxon>
        <taxon>Pezizomycotina</taxon>
        <taxon>Dothideomycetes</taxon>
        <taxon>Pleosporomycetidae</taxon>
        <taxon>Pleosporales</taxon>
        <taxon>Massarineae</taxon>
        <taxon>Didymosphaeriaceae</taxon>
        <taxon>Paraphaeosphaeria</taxon>
    </lineage>
</organism>
<proteinExistence type="predicted"/>
<keyword evidence="2" id="KW-1185">Reference proteome</keyword>
<dbReference type="RefSeq" id="XP_018037511.1">
    <property type="nucleotide sequence ID" value="XM_018182774.1"/>
</dbReference>
<evidence type="ECO:0000313" key="2">
    <source>
        <dbReference type="Proteomes" id="UP000077069"/>
    </source>
</evidence>
<sequence length="156" mass="16643">MEVAWQYRYNSRDDATRRPDALPSRERRNGCKLSLIADLSGDAFTRGALAVGAPVAEKRQTLNVLSPDVVDLLNRLGLSGLSPPAGGIVDTLGSDLKKRQILNDLFPEVVDLLNRLGLSGLSPPAGSVVDTLGSDLKKRAPVGGIVETLGSDLKKR</sequence>
<protein>
    <submittedName>
        <fullName evidence="1">Uncharacterized protein</fullName>
    </submittedName>
</protein>
<dbReference type="AlphaFoldDB" id="A0A177CIK6"/>
<reference evidence="1 2" key="1">
    <citation type="submission" date="2016-05" db="EMBL/GenBank/DDBJ databases">
        <title>Comparative analysis of secretome profiles of manganese(II)-oxidizing ascomycete fungi.</title>
        <authorList>
            <consortium name="DOE Joint Genome Institute"/>
            <person name="Zeiner C.A."/>
            <person name="Purvine S.O."/>
            <person name="Zink E.M."/>
            <person name="Wu S."/>
            <person name="Pasa-Tolic L."/>
            <person name="Chaput D.L."/>
            <person name="Haridas S."/>
            <person name="Grigoriev I.V."/>
            <person name="Santelli C.M."/>
            <person name="Hansel C.M."/>
        </authorList>
    </citation>
    <scope>NUCLEOTIDE SEQUENCE [LARGE SCALE GENOMIC DNA]</scope>
    <source>
        <strain evidence="1 2">AP3s5-JAC2a</strain>
    </source>
</reference>
<gene>
    <name evidence="1" type="ORF">CC84DRAFT_1216140</name>
</gene>
<dbReference type="Proteomes" id="UP000077069">
    <property type="component" value="Unassembled WGS sequence"/>
</dbReference>